<dbReference type="SUPFAM" id="SSF55469">
    <property type="entry name" value="FMN-dependent nitroreductase-like"/>
    <property type="match status" value="1"/>
</dbReference>
<dbReference type="Proteomes" id="UP000503088">
    <property type="component" value="Chromosome"/>
</dbReference>
<dbReference type="Gene3D" id="3.40.109.10">
    <property type="entry name" value="NADH Oxidase"/>
    <property type="match status" value="1"/>
</dbReference>
<evidence type="ECO:0000313" key="3">
    <source>
        <dbReference type="Proteomes" id="UP000503088"/>
    </source>
</evidence>
<name>A0A7D4BX50_9BACL</name>
<dbReference type="InterPro" id="IPR020051">
    <property type="entry name" value="SagB-type_dehydrogenase"/>
</dbReference>
<dbReference type="AlphaFoldDB" id="A0A7D4BX50"/>
<protein>
    <submittedName>
        <fullName evidence="2">SagB/ThcOx family dehydrogenase</fullName>
    </submittedName>
</protein>
<dbReference type="PANTHER" id="PTHR43745">
    <property type="entry name" value="NITROREDUCTASE MJ1384-RELATED"/>
    <property type="match status" value="1"/>
</dbReference>
<dbReference type="EMBL" id="CP048104">
    <property type="protein sequence ID" value="QKG85293.1"/>
    <property type="molecule type" value="Genomic_DNA"/>
</dbReference>
<dbReference type="InterPro" id="IPR000415">
    <property type="entry name" value="Nitroreductase-like"/>
</dbReference>
<dbReference type="Pfam" id="PF00881">
    <property type="entry name" value="Nitroreductase"/>
    <property type="match status" value="1"/>
</dbReference>
<dbReference type="CDD" id="cd02142">
    <property type="entry name" value="McbC_SagB-like_oxidoreductase"/>
    <property type="match status" value="1"/>
</dbReference>
<dbReference type="NCBIfam" id="TIGR03605">
    <property type="entry name" value="antibiot_sagB"/>
    <property type="match status" value="1"/>
</dbReference>
<dbReference type="PANTHER" id="PTHR43745:SF2">
    <property type="entry name" value="NITROREDUCTASE MJ1384-RELATED"/>
    <property type="match status" value="1"/>
</dbReference>
<feature type="domain" description="Nitroreductase" evidence="1">
    <location>
        <begin position="67"/>
        <end position="245"/>
    </location>
</feature>
<organism evidence="2 3">
    <name type="scientific">Kroppenstedtia pulmonis</name>
    <dbReference type="NCBI Taxonomy" id="1380685"/>
    <lineage>
        <taxon>Bacteria</taxon>
        <taxon>Bacillati</taxon>
        <taxon>Bacillota</taxon>
        <taxon>Bacilli</taxon>
        <taxon>Bacillales</taxon>
        <taxon>Thermoactinomycetaceae</taxon>
        <taxon>Kroppenstedtia</taxon>
    </lineage>
</organism>
<dbReference type="GO" id="GO:0016491">
    <property type="term" value="F:oxidoreductase activity"/>
    <property type="evidence" value="ECO:0007669"/>
    <property type="project" value="InterPro"/>
</dbReference>
<proteinExistence type="predicted"/>
<dbReference type="InterPro" id="IPR029479">
    <property type="entry name" value="Nitroreductase"/>
</dbReference>
<evidence type="ECO:0000259" key="1">
    <source>
        <dbReference type="Pfam" id="PF00881"/>
    </source>
</evidence>
<reference evidence="2 3" key="1">
    <citation type="submission" date="2020-01" db="EMBL/GenBank/DDBJ databases">
        <authorList>
            <person name="Gulvik C.A."/>
            <person name="Batra D.G."/>
        </authorList>
    </citation>
    <scope>NUCLEOTIDE SEQUENCE [LARGE SCALE GENOMIC DNA]</scope>
    <source>
        <strain evidence="2 3">W9323</strain>
    </source>
</reference>
<dbReference type="InterPro" id="IPR052544">
    <property type="entry name" value="Bacteriocin_Proc_Enz"/>
</dbReference>
<dbReference type="KEGG" id="kpul:GXN76_12955"/>
<sequence length="266" mass="30549">MHPDWQRICNEFLEATSYSLGELEKGWASNYDFSKRPPTYLRYEESLARIPLGTPDFPSSPDLWQLLRERRSKRNFTKTPLTLNELNLLLWGTTGITADMGDYQLRTVPSAGALYPIETYLLVNNVESLDQGLYHLDVENWCLELLKREDVSEVAHLYTEEQEMTRHAAVNFVWTAMVDRTKDKYKERAYRYVWWDAGHVAQNLHITGNALGLGVCTIGHWFDKNMNDYLGIDGISHFSVLMASAGKVTGGHWLEDRRPVVSDSGE</sequence>
<gene>
    <name evidence="2" type="ORF">GXN76_12955</name>
</gene>
<evidence type="ECO:0000313" key="2">
    <source>
        <dbReference type="EMBL" id="QKG85293.1"/>
    </source>
</evidence>
<accession>A0A7D4BX50</accession>
<dbReference type="RefSeq" id="WP_173223812.1">
    <property type="nucleotide sequence ID" value="NZ_CP048104.1"/>
</dbReference>
<keyword evidence="3" id="KW-1185">Reference proteome</keyword>